<keyword evidence="9" id="KW-0233">DNA recombination</keyword>
<evidence type="ECO:0008006" key="15">
    <source>
        <dbReference type="Google" id="ProtNLM"/>
    </source>
</evidence>
<evidence type="ECO:0000256" key="5">
    <source>
        <dbReference type="ARBA" id="ARBA00022759"/>
    </source>
</evidence>
<accession>A0ABN8CBX9</accession>
<evidence type="ECO:0000313" key="14">
    <source>
        <dbReference type="Proteomes" id="UP001157938"/>
    </source>
</evidence>
<evidence type="ECO:0000256" key="12">
    <source>
        <dbReference type="ARBA" id="ARBA00023254"/>
    </source>
</evidence>
<dbReference type="InterPro" id="IPR033310">
    <property type="entry name" value="Mms4/EME1/EME2"/>
</dbReference>
<comment type="cofactor">
    <cofactor evidence="1">
        <name>Mg(2+)</name>
        <dbReference type="ChEBI" id="CHEBI:18420"/>
    </cofactor>
</comment>
<organism evidence="13 14">
    <name type="scientific">Peronospora farinosa</name>
    <dbReference type="NCBI Taxonomy" id="134698"/>
    <lineage>
        <taxon>Eukaryota</taxon>
        <taxon>Sar</taxon>
        <taxon>Stramenopiles</taxon>
        <taxon>Oomycota</taxon>
        <taxon>Peronosporomycetes</taxon>
        <taxon>Peronosporales</taxon>
        <taxon>Peronosporaceae</taxon>
        <taxon>Peronospora</taxon>
    </lineage>
</organism>
<evidence type="ECO:0000256" key="11">
    <source>
        <dbReference type="ARBA" id="ARBA00023242"/>
    </source>
</evidence>
<evidence type="ECO:0000256" key="10">
    <source>
        <dbReference type="ARBA" id="ARBA00023204"/>
    </source>
</evidence>
<keyword evidence="4" id="KW-0479">Metal-binding</keyword>
<evidence type="ECO:0000256" key="7">
    <source>
        <dbReference type="ARBA" id="ARBA00022801"/>
    </source>
</evidence>
<gene>
    <name evidence="13" type="ORF">PFR001_LOCUS6281</name>
</gene>
<keyword evidence="10" id="KW-0234">DNA repair</keyword>
<protein>
    <recommendedName>
        <fullName evidence="15">ERCC4 domain-containing protein</fullName>
    </recommendedName>
</protein>
<keyword evidence="5" id="KW-0255">Endonuclease</keyword>
<keyword evidence="8" id="KW-0460">Magnesium</keyword>
<keyword evidence="3" id="KW-0540">Nuclease</keyword>
<keyword evidence="7" id="KW-0378">Hydrolase</keyword>
<evidence type="ECO:0000256" key="4">
    <source>
        <dbReference type="ARBA" id="ARBA00022723"/>
    </source>
</evidence>
<comment type="caution">
    <text evidence="13">The sequence shown here is derived from an EMBL/GenBank/DDBJ whole genome shotgun (WGS) entry which is preliminary data.</text>
</comment>
<keyword evidence="14" id="KW-1185">Reference proteome</keyword>
<evidence type="ECO:0000256" key="2">
    <source>
        <dbReference type="ARBA" id="ARBA00004123"/>
    </source>
</evidence>
<keyword evidence="11" id="KW-0539">Nucleus</keyword>
<dbReference type="PANTHER" id="PTHR21077:SF5">
    <property type="entry name" value="CROSSOVER JUNCTION ENDONUCLEASE MMS4"/>
    <property type="match status" value="1"/>
</dbReference>
<evidence type="ECO:0000256" key="9">
    <source>
        <dbReference type="ARBA" id="ARBA00023172"/>
    </source>
</evidence>
<evidence type="ECO:0000256" key="3">
    <source>
        <dbReference type="ARBA" id="ARBA00022722"/>
    </source>
</evidence>
<reference evidence="13 14" key="1">
    <citation type="submission" date="2021-11" db="EMBL/GenBank/DDBJ databases">
        <authorList>
            <person name="Islam A."/>
            <person name="Islam S."/>
            <person name="Flora M.S."/>
            <person name="Rahman M."/>
            <person name="Ziaur R.M."/>
            <person name="Epstein J.H."/>
            <person name="Hassan M."/>
            <person name="Klassen M."/>
            <person name="Woodard K."/>
            <person name="Webb A."/>
            <person name="Webby R.J."/>
            <person name="El Zowalaty M.E."/>
        </authorList>
    </citation>
    <scope>NUCLEOTIDE SEQUENCE [LARGE SCALE GENOMIC DNA]</scope>
    <source>
        <strain evidence="13">Pf1</strain>
    </source>
</reference>
<keyword evidence="6" id="KW-0227">DNA damage</keyword>
<dbReference type="InterPro" id="IPR042530">
    <property type="entry name" value="EME1/EME2_C"/>
</dbReference>
<evidence type="ECO:0000256" key="1">
    <source>
        <dbReference type="ARBA" id="ARBA00001946"/>
    </source>
</evidence>
<dbReference type="EMBL" id="CAKLBC010001320">
    <property type="protein sequence ID" value="CAH0490989.1"/>
    <property type="molecule type" value="Genomic_DNA"/>
</dbReference>
<dbReference type="Gene3D" id="1.10.150.670">
    <property type="entry name" value="Crossover junction endonuclease EME1, DNA-binding domain"/>
    <property type="match status" value="1"/>
</dbReference>
<proteinExistence type="predicted"/>
<evidence type="ECO:0000313" key="13">
    <source>
        <dbReference type="EMBL" id="CAH0490989.1"/>
    </source>
</evidence>
<name>A0ABN8CBX9_9STRA</name>
<sequence>MNTVAKKCSHSRDSIEEDEDDHALDAMLIELGIPTTNHTKKNVSIEVIELITPPRNSPPAKKRKQNINPSVVDLTTSPSSLCRSNSLPNSTMCTPVQETIEVEDEQQQDEISFSYSPSECPPPFVYFLSSDTEHSLVSSSPKKVSPNLPSTTRRQIFEDERIQSEEKQARRLSGKLEDLHFETLRKTTETTSTTTTSTDITTTTTTTAAADSFKAPADSTTGALSYRAAGGKGRGAADVIAVVQMEKSLDTSVAGETIRDALKSHVYNGKPVPFTVATALNCILPGVLRWERRGSGTSYYSCAIYYEAGVYLKLLQMKSYMELIGAVQYLKTLIPKTELGVEIPRRFDEESSKFFIIVEGMDHALIELKKRQTQKKGSTLDKTSRTTFPMTTFADLHEVAFQLFMDVGVHTKFTSDLDATANYIALLTRELVVASSRASALEESLEAVPRYNSFRVTHTGATASACANAWLRMLQVIPGVSEEKAQCLLDHFPTFDSLMQAYRDPNLSRTQKQDLVADKLHDARIQRALSKRIYTVFCEENPEALISATTHKI</sequence>
<evidence type="ECO:0000256" key="6">
    <source>
        <dbReference type="ARBA" id="ARBA00022763"/>
    </source>
</evidence>
<dbReference type="Proteomes" id="UP001157938">
    <property type="component" value="Unassembled WGS sequence"/>
</dbReference>
<dbReference type="PANTHER" id="PTHR21077">
    <property type="entry name" value="EME1 PROTEIN"/>
    <property type="match status" value="1"/>
</dbReference>
<comment type="subcellular location">
    <subcellularLocation>
        <location evidence="2">Nucleus</location>
    </subcellularLocation>
</comment>
<evidence type="ECO:0000256" key="8">
    <source>
        <dbReference type="ARBA" id="ARBA00022842"/>
    </source>
</evidence>
<keyword evidence="12" id="KW-0469">Meiosis</keyword>